<evidence type="ECO:0000313" key="1">
    <source>
        <dbReference type="EMBL" id="KFB50642.1"/>
    </source>
</evidence>
<dbReference type="EnsemblMetazoa" id="ASIC018675-RA">
    <property type="protein sequence ID" value="ASIC018675-PA"/>
    <property type="gene ID" value="ASIC018675"/>
</dbReference>
<keyword evidence="1" id="KW-0808">Transferase</keyword>
<dbReference type="Proteomes" id="UP000030765">
    <property type="component" value="Unassembled WGS sequence"/>
</dbReference>
<evidence type="ECO:0000313" key="2">
    <source>
        <dbReference type="EnsemblMetazoa" id="ASIC018675-PA"/>
    </source>
</evidence>
<organism evidence="1">
    <name type="scientific">Anopheles sinensis</name>
    <name type="common">Mosquito</name>
    <dbReference type="NCBI Taxonomy" id="74873"/>
    <lineage>
        <taxon>Eukaryota</taxon>
        <taxon>Metazoa</taxon>
        <taxon>Ecdysozoa</taxon>
        <taxon>Arthropoda</taxon>
        <taxon>Hexapoda</taxon>
        <taxon>Insecta</taxon>
        <taxon>Pterygota</taxon>
        <taxon>Neoptera</taxon>
        <taxon>Endopterygota</taxon>
        <taxon>Diptera</taxon>
        <taxon>Nematocera</taxon>
        <taxon>Culicoidea</taxon>
        <taxon>Culicidae</taxon>
        <taxon>Anophelinae</taxon>
        <taxon>Anopheles</taxon>
    </lineage>
</organism>
<keyword evidence="3" id="KW-1185">Reference proteome</keyword>
<protein>
    <submittedName>
        <fullName evidence="1 2">Putative uracil phosphoribosyltransferase</fullName>
    </submittedName>
</protein>
<dbReference type="EMBL" id="KE525349">
    <property type="protein sequence ID" value="KFB50642.1"/>
    <property type="molecule type" value="Genomic_DNA"/>
</dbReference>
<dbReference type="EMBL" id="ATLV01024101">
    <property type="status" value="NOT_ANNOTATED_CDS"/>
    <property type="molecule type" value="Genomic_DNA"/>
</dbReference>
<dbReference type="GO" id="GO:0016757">
    <property type="term" value="F:glycosyltransferase activity"/>
    <property type="evidence" value="ECO:0007669"/>
    <property type="project" value="UniProtKB-KW"/>
</dbReference>
<name>A0A084WK98_ANOSI</name>
<evidence type="ECO:0000313" key="3">
    <source>
        <dbReference type="Proteomes" id="UP000030765"/>
    </source>
</evidence>
<gene>
    <name evidence="1" type="ORF">ZHAS_00018675</name>
</gene>
<keyword evidence="1" id="KW-0328">Glycosyltransferase</keyword>
<dbReference type="AlphaFoldDB" id="A0A084WK98"/>
<reference evidence="1 3" key="1">
    <citation type="journal article" date="2014" name="BMC Genomics">
        <title>Genome sequence of Anopheles sinensis provides insight into genetics basis of mosquito competence for malaria parasites.</title>
        <authorList>
            <person name="Zhou D."/>
            <person name="Zhang D."/>
            <person name="Ding G."/>
            <person name="Shi L."/>
            <person name="Hou Q."/>
            <person name="Ye Y."/>
            <person name="Xu Y."/>
            <person name="Zhou H."/>
            <person name="Xiong C."/>
            <person name="Li S."/>
            <person name="Yu J."/>
            <person name="Hong S."/>
            <person name="Yu X."/>
            <person name="Zou P."/>
            <person name="Chen C."/>
            <person name="Chang X."/>
            <person name="Wang W."/>
            <person name="Lv Y."/>
            <person name="Sun Y."/>
            <person name="Ma L."/>
            <person name="Shen B."/>
            <person name="Zhu C."/>
        </authorList>
    </citation>
    <scope>NUCLEOTIDE SEQUENCE [LARGE SCALE GENOMIC DNA]</scope>
</reference>
<accession>A0A084WK98</accession>
<sequence length="81" mass="9080">MDGFWSPFIAVCASAFVLSPSIAILAHPIAASQLEKLSAPAEMEPHHRVLARLCRNRKWRRIENSWPLLAKTETELPAICN</sequence>
<proteinExistence type="predicted"/>
<dbReference type="VEuPathDB" id="VectorBase:ASIC018675"/>
<reference evidence="2" key="2">
    <citation type="submission" date="2020-05" db="UniProtKB">
        <authorList>
            <consortium name="EnsemblMetazoa"/>
        </authorList>
    </citation>
    <scope>IDENTIFICATION</scope>
</reference>